<dbReference type="Pfam" id="PF05892">
    <property type="entry name" value="Tricho_coat"/>
    <property type="match status" value="1"/>
</dbReference>
<dbReference type="GO" id="GO:0019028">
    <property type="term" value="C:viral capsid"/>
    <property type="evidence" value="ECO:0007669"/>
    <property type="project" value="UniProtKB-KW"/>
</dbReference>
<organism evidence="1">
    <name type="scientific">Camellia japonica associated betaflexivirus 1</name>
    <dbReference type="NCBI Taxonomy" id="2686011"/>
    <lineage>
        <taxon>Viruses</taxon>
        <taxon>Riboviria</taxon>
        <taxon>Orthornavirae</taxon>
        <taxon>Kitrinoviricota</taxon>
        <taxon>Alsuviricetes</taxon>
        <taxon>Tymovirales</taxon>
        <taxon>Betaflexiviridae</taxon>
    </lineage>
</organism>
<reference evidence="1" key="1">
    <citation type="journal article" date="2019" name="J. ISSAAS">
        <title>A complex virome that includes two distinct emaraviruses is associated to virus-like symptoms in Camellia japonica.</title>
        <authorList>
            <person name="Peracchio C."/>
            <person name="Forgia M."/>
            <person name="Chiapello M."/>
            <person name="Vallino M."/>
            <person name="Turina M."/>
            <person name="Ciuffo M."/>
        </authorList>
    </citation>
    <scope>NUCLEOTIDE SEQUENCE</scope>
    <source>
        <strain evidence="1">CAMNGS2018</strain>
    </source>
</reference>
<dbReference type="EMBL" id="MN385581">
    <property type="protein sequence ID" value="QGX73513.1"/>
    <property type="molecule type" value="Genomic_RNA"/>
</dbReference>
<keyword evidence="1" id="KW-0167">Capsid protein</keyword>
<evidence type="ECO:0000313" key="1">
    <source>
        <dbReference type="EMBL" id="QGX73513.1"/>
    </source>
</evidence>
<name>A0A6B9ENB9_9VIRU</name>
<sequence>MSAKLAKKRLIHDEVSEWLWRSFVDPENSMGVWLVNAANQRVQLNLNQQEQKSRVQVSRLRSIFGNIADHSAGPATVYPSINVSFQTLNIQGIEGVAQMDGNFNLRTLVENLKMFLITSQDQQLSTATLREVCRSFANYALEYYLEDPDRMSNLADKMPQLALQAREVMFDFSDGISQQFIRGFPMRAKVIQELNSRLLQSSGTKAVFEARGTVESSVNLIV</sequence>
<accession>A0A6B9ENB9</accession>
<dbReference type="InterPro" id="IPR008879">
    <property type="entry name" value="Coat_protein_tricho/vitivirus"/>
</dbReference>
<keyword evidence="1" id="KW-0946">Virion</keyword>
<protein>
    <submittedName>
        <fullName evidence="1">Putative coat protein</fullName>
    </submittedName>
</protein>
<proteinExistence type="predicted"/>